<protein>
    <recommendedName>
        <fullName evidence="3">Protein CASP</fullName>
    </recommendedName>
</protein>
<evidence type="ECO:0000256" key="5">
    <source>
        <dbReference type="ARBA" id="ARBA00022692"/>
    </source>
</evidence>
<keyword evidence="9 11" id="KW-0472">Membrane</keyword>
<dbReference type="PANTHER" id="PTHR14043:SF2">
    <property type="entry name" value="HOMEOBOX PROTEIN CUT"/>
    <property type="match status" value="1"/>
</dbReference>
<feature type="coiled-coil region" evidence="10">
    <location>
        <begin position="319"/>
        <end position="401"/>
    </location>
</feature>
<evidence type="ECO:0000256" key="1">
    <source>
        <dbReference type="ARBA" id="ARBA00004409"/>
    </source>
</evidence>
<gene>
    <name evidence="15" type="primary">Aste57867_4969</name>
    <name evidence="14" type="ORF">As57867_004956</name>
    <name evidence="15" type="ORF">ASTE57867_4969</name>
</gene>
<dbReference type="InterPro" id="IPR057476">
    <property type="entry name" value="Cux_N"/>
</dbReference>
<dbReference type="AlphaFoldDB" id="A0A485KCM5"/>
<evidence type="ECO:0000313" key="15">
    <source>
        <dbReference type="EMBL" id="VFT82057.1"/>
    </source>
</evidence>
<evidence type="ECO:0000256" key="6">
    <source>
        <dbReference type="ARBA" id="ARBA00022989"/>
    </source>
</evidence>
<feature type="coiled-coil region" evidence="10">
    <location>
        <begin position="217"/>
        <end position="244"/>
    </location>
</feature>
<feature type="domain" description="Cux N-terminal" evidence="13">
    <location>
        <begin position="10"/>
        <end position="115"/>
    </location>
</feature>
<feature type="coiled-coil region" evidence="10">
    <location>
        <begin position="132"/>
        <end position="176"/>
    </location>
</feature>
<organism evidence="15 16">
    <name type="scientific">Aphanomyces stellatus</name>
    <dbReference type="NCBI Taxonomy" id="120398"/>
    <lineage>
        <taxon>Eukaryota</taxon>
        <taxon>Sar</taxon>
        <taxon>Stramenopiles</taxon>
        <taxon>Oomycota</taxon>
        <taxon>Saprolegniomycetes</taxon>
        <taxon>Saprolegniales</taxon>
        <taxon>Verrucalvaceae</taxon>
        <taxon>Aphanomyces</taxon>
    </lineage>
</organism>
<feature type="coiled-coil region" evidence="10">
    <location>
        <begin position="462"/>
        <end position="510"/>
    </location>
</feature>
<keyword evidence="6 11" id="KW-1133">Transmembrane helix</keyword>
<dbReference type="PANTHER" id="PTHR14043">
    <property type="entry name" value="CCAAT DISPLACEMENT PROTEIN-RELATED"/>
    <property type="match status" value="1"/>
</dbReference>
<dbReference type="EMBL" id="CAADRA010001474">
    <property type="protein sequence ID" value="VFT82057.1"/>
    <property type="molecule type" value="Genomic_DNA"/>
</dbReference>
<evidence type="ECO:0000259" key="12">
    <source>
        <dbReference type="Pfam" id="PF08172"/>
    </source>
</evidence>
<evidence type="ECO:0000259" key="13">
    <source>
        <dbReference type="Pfam" id="PF25398"/>
    </source>
</evidence>
<dbReference type="InterPro" id="IPR012955">
    <property type="entry name" value="CASP_C"/>
</dbReference>
<evidence type="ECO:0000256" key="11">
    <source>
        <dbReference type="SAM" id="Phobius"/>
    </source>
</evidence>
<accession>A0A485KCM5</accession>
<sequence>MNPSTRTLILSVSQYWKGFDLDSKRVMLDAQGVSMQEQKENCLKSRKALAEHTKKFRKLADADKLPAIAALLRAYQEEIDTLTKRAKFSDGAFFALYKALYEAPDPVPALDAVEQVLSSAKAERDDSGGDDVKRLRKELAAYEAEFATLKNQDITIRNLEGKLQAMDDSLDRLVDDQVQARCRDIEATLRLREGRRSPHVHVVLITSASTEDIALTHAQHDKNLAQARQDREDALAQLDCMRSELFAAKQRHDHLQSAHAAETQGFVLEMERLRTVQVENQVLKRKLDATLTTPLSPTATTSTSSLTLELELAQKDADLMAAQRALHHAQESHAQLQQQWTTRVAGLEAELASARAAADELQRQVQEQREAQPTSCMQSPRHDATQTAAALAQELAAMQQQWQQLHAAHGQLAAQAHAQDATIAHQRAVIAQLEASLDDEPPNHSNNILGDVLVDERDTKLLSIMRQQRDRLKEKLKEMEGELHGAHAAKQQLTARLKQLEHENVDLVQKVRYVSTSTGATPDVEGGLSKYHTSMYEERLNPFDQFRQMESAARVAQLNPLDKVLLVSARLILSHPYTRMGLLAYLVVLHSLVVLTLYMSMHLCNVSNHT</sequence>
<evidence type="ECO:0000256" key="9">
    <source>
        <dbReference type="ARBA" id="ARBA00023136"/>
    </source>
</evidence>
<evidence type="ECO:0000256" key="2">
    <source>
        <dbReference type="ARBA" id="ARBA00006415"/>
    </source>
</evidence>
<dbReference type="Pfam" id="PF25398">
    <property type="entry name" value="CUX1_N"/>
    <property type="match status" value="1"/>
</dbReference>
<dbReference type="Pfam" id="PF08172">
    <property type="entry name" value="CASP_C"/>
    <property type="match status" value="1"/>
</dbReference>
<evidence type="ECO:0000256" key="3">
    <source>
        <dbReference type="ARBA" id="ARBA00018691"/>
    </source>
</evidence>
<dbReference type="GO" id="GO:0006891">
    <property type="term" value="P:intra-Golgi vesicle-mediated transport"/>
    <property type="evidence" value="ECO:0007669"/>
    <property type="project" value="InterPro"/>
</dbReference>
<reference evidence="15 16" key="1">
    <citation type="submission" date="2019-03" db="EMBL/GenBank/DDBJ databases">
        <authorList>
            <person name="Gaulin E."/>
            <person name="Dumas B."/>
        </authorList>
    </citation>
    <scope>NUCLEOTIDE SEQUENCE [LARGE SCALE GENOMIC DNA]</scope>
    <source>
        <strain evidence="15">CBS 568.67</strain>
    </source>
</reference>
<keyword evidence="16" id="KW-1185">Reference proteome</keyword>
<dbReference type="EMBL" id="VJMH01001473">
    <property type="protein sequence ID" value="KAF0711947.1"/>
    <property type="molecule type" value="Genomic_DNA"/>
</dbReference>
<evidence type="ECO:0000313" key="14">
    <source>
        <dbReference type="EMBL" id="KAF0711947.1"/>
    </source>
</evidence>
<evidence type="ECO:0000256" key="10">
    <source>
        <dbReference type="SAM" id="Coils"/>
    </source>
</evidence>
<evidence type="ECO:0000256" key="4">
    <source>
        <dbReference type="ARBA" id="ARBA00022448"/>
    </source>
</evidence>
<evidence type="ECO:0000256" key="7">
    <source>
        <dbReference type="ARBA" id="ARBA00023034"/>
    </source>
</evidence>
<comment type="similarity">
    <text evidence="2">Belongs to the CASP family.</text>
</comment>
<proteinExistence type="inferred from homology"/>
<feature type="transmembrane region" description="Helical" evidence="11">
    <location>
        <begin position="582"/>
        <end position="601"/>
    </location>
</feature>
<keyword evidence="4" id="KW-0813">Transport</keyword>
<keyword evidence="7" id="KW-0333">Golgi apparatus</keyword>
<reference evidence="14" key="2">
    <citation type="submission" date="2019-06" db="EMBL/GenBank/DDBJ databases">
        <title>Genomics analysis of Aphanomyces spp. identifies a new class of oomycete effector associated with host adaptation.</title>
        <authorList>
            <person name="Gaulin E."/>
        </authorList>
    </citation>
    <scope>NUCLEOTIDE SEQUENCE</scope>
    <source>
        <strain evidence="14">CBS 578.67</strain>
    </source>
</reference>
<dbReference type="GO" id="GO:0000139">
    <property type="term" value="C:Golgi membrane"/>
    <property type="evidence" value="ECO:0007669"/>
    <property type="project" value="UniProtKB-SubCell"/>
</dbReference>
<comment type="subcellular location">
    <subcellularLocation>
        <location evidence="1">Golgi apparatus membrane</location>
        <topology evidence="1">Single-pass type IV membrane protein</topology>
    </subcellularLocation>
</comment>
<evidence type="ECO:0000313" key="16">
    <source>
        <dbReference type="Proteomes" id="UP000332933"/>
    </source>
</evidence>
<dbReference type="Proteomes" id="UP000332933">
    <property type="component" value="Unassembled WGS sequence"/>
</dbReference>
<keyword evidence="8 10" id="KW-0175">Coiled coil</keyword>
<evidence type="ECO:0000256" key="8">
    <source>
        <dbReference type="ARBA" id="ARBA00023054"/>
    </source>
</evidence>
<keyword evidence="5 11" id="KW-0812">Transmembrane</keyword>
<name>A0A485KCM5_9STRA</name>
<dbReference type="OrthoDB" id="10257567at2759"/>
<feature type="domain" description="CASP C-terminal" evidence="12">
    <location>
        <begin position="383"/>
        <end position="602"/>
    </location>
</feature>